<reference evidence="4 5" key="1">
    <citation type="submission" date="2017-03" db="EMBL/GenBank/DDBJ databases">
        <authorList>
            <person name="Afonso C.L."/>
            <person name="Miller P.J."/>
            <person name="Scott M.A."/>
            <person name="Spackman E."/>
            <person name="Goraichik I."/>
            <person name="Dimitrov K.M."/>
            <person name="Suarez D.L."/>
            <person name="Swayne D.E."/>
        </authorList>
    </citation>
    <scope>NUCLEOTIDE SEQUENCE [LARGE SCALE GENOMIC DNA]</scope>
    <source>
        <strain evidence="4">PRJEB14757</strain>
    </source>
</reference>
<evidence type="ECO:0000313" key="5">
    <source>
        <dbReference type="Proteomes" id="UP000191931"/>
    </source>
</evidence>
<dbReference type="AlphaFoldDB" id="A0A1W1HKW5"/>
<gene>
    <name evidence="4" type="ORF">MTBBW1_850064</name>
</gene>
<dbReference type="EMBL" id="FWEV01000331">
    <property type="protein sequence ID" value="SLM33076.1"/>
    <property type="molecule type" value="Genomic_DNA"/>
</dbReference>
<keyword evidence="3" id="KW-1133">Transmembrane helix</keyword>
<evidence type="ECO:0000256" key="3">
    <source>
        <dbReference type="SAM" id="Phobius"/>
    </source>
</evidence>
<proteinExistence type="predicted"/>
<organism evidence="4 5">
    <name type="scientific">Desulfamplus magnetovallimortis</name>
    <dbReference type="NCBI Taxonomy" id="1246637"/>
    <lineage>
        <taxon>Bacteria</taxon>
        <taxon>Pseudomonadati</taxon>
        <taxon>Thermodesulfobacteriota</taxon>
        <taxon>Desulfobacteria</taxon>
        <taxon>Desulfobacterales</taxon>
        <taxon>Desulfobacteraceae</taxon>
        <taxon>Desulfamplus</taxon>
    </lineage>
</organism>
<keyword evidence="1" id="KW-0175">Coiled coil</keyword>
<dbReference type="OrthoDB" id="9987791at2"/>
<feature type="region of interest" description="Disordered" evidence="2">
    <location>
        <begin position="217"/>
        <end position="257"/>
    </location>
</feature>
<keyword evidence="3" id="KW-0812">Transmembrane</keyword>
<feature type="transmembrane region" description="Helical" evidence="3">
    <location>
        <begin position="57"/>
        <end position="77"/>
    </location>
</feature>
<evidence type="ECO:0000256" key="2">
    <source>
        <dbReference type="SAM" id="MobiDB-lite"/>
    </source>
</evidence>
<evidence type="ECO:0000256" key="1">
    <source>
        <dbReference type="SAM" id="Coils"/>
    </source>
</evidence>
<name>A0A1W1HKW5_9BACT</name>
<dbReference type="Proteomes" id="UP000191931">
    <property type="component" value="Unassembled WGS sequence"/>
</dbReference>
<feature type="compositionally biased region" description="Basic and acidic residues" evidence="2">
    <location>
        <begin position="234"/>
        <end position="257"/>
    </location>
</feature>
<evidence type="ECO:0000313" key="4">
    <source>
        <dbReference type="EMBL" id="SLM33076.1"/>
    </source>
</evidence>
<accession>A0A1W1HKW5</accession>
<dbReference type="RefSeq" id="WP_080803212.1">
    <property type="nucleotide sequence ID" value="NZ_LT828544.1"/>
</dbReference>
<keyword evidence="5" id="KW-1185">Reference proteome</keyword>
<dbReference type="STRING" id="1246637.MTBBW1_850064"/>
<keyword evidence="3" id="KW-0472">Membrane</keyword>
<protein>
    <submittedName>
        <fullName evidence="4">Uncharacterized protein</fullName>
    </submittedName>
</protein>
<feature type="coiled-coil region" evidence="1">
    <location>
        <begin position="1"/>
        <end position="37"/>
    </location>
</feature>
<sequence>MEEAEKRAKEIHAKIREIAAKEAAESLQTELSELKSKQETNSCCNCSCSEKNSMNNFIKYSLAIFIIIIIALVNSSYKNSNTYYICDTKKGLEIWKGEFTPMSKTKIVSLNGLDLPENAKSSYTQLEVFPLPFNYFLDKAEAEIKSGTPYDFEAINGYIQKASEFTVLPEDEELIDAYFKSVALAHNHLNNLKITIPSRSADNEIGAELSEESKIEHNEVIKSQKNNEQIPVDDQEKTEENAKSEHHVMETQEHGHN</sequence>